<dbReference type="PIRSF" id="PIRSF029288">
    <property type="entry name" value="SciE_ImpE"/>
    <property type="match status" value="1"/>
</dbReference>
<reference evidence="1 2" key="1">
    <citation type="submission" date="2020-07" db="EMBL/GenBank/DDBJ databases">
        <title>Genomic Encyclopedia of Type Strains, Phase IV (KMG-V): Genome sequencing to study the core and pangenomes of soil and plant-associated prokaryotes.</title>
        <authorList>
            <person name="Whitman W."/>
        </authorList>
    </citation>
    <scope>NUCLEOTIDE SEQUENCE [LARGE SCALE GENOMIC DNA]</scope>
    <source>
        <strain evidence="1 2">AN3</strain>
    </source>
</reference>
<dbReference type="InterPro" id="IPR009211">
    <property type="entry name" value="TagJ"/>
</dbReference>
<proteinExistence type="predicted"/>
<comment type="caution">
    <text evidence="1">The sequence shown here is derived from an EMBL/GenBank/DDBJ whole genome shotgun (WGS) entry which is preliminary data.</text>
</comment>
<keyword evidence="2" id="KW-1185">Reference proteome</keyword>
<gene>
    <name evidence="1" type="ORF">FHW16_003463</name>
</gene>
<name>A0A839EQG2_9HYPH</name>
<evidence type="ECO:0000313" key="2">
    <source>
        <dbReference type="Proteomes" id="UP000549052"/>
    </source>
</evidence>
<dbReference type="Pfam" id="PF07024">
    <property type="entry name" value="ImpE"/>
    <property type="match status" value="1"/>
</dbReference>
<dbReference type="InterPro" id="IPR011990">
    <property type="entry name" value="TPR-like_helical_dom_sf"/>
</dbReference>
<dbReference type="Gene3D" id="1.25.40.10">
    <property type="entry name" value="Tetratricopeptide repeat domain"/>
    <property type="match status" value="1"/>
</dbReference>
<evidence type="ECO:0000313" key="1">
    <source>
        <dbReference type="EMBL" id="MBA8879744.1"/>
    </source>
</evidence>
<accession>A0A839EQG2</accession>
<dbReference type="AlphaFoldDB" id="A0A839EQG2"/>
<dbReference type="EMBL" id="JACGXN010000005">
    <property type="protein sequence ID" value="MBA8879744.1"/>
    <property type="molecule type" value="Genomic_DNA"/>
</dbReference>
<dbReference type="Proteomes" id="UP000549052">
    <property type="component" value="Unassembled WGS sequence"/>
</dbReference>
<organism evidence="1 2">
    <name type="scientific">Phyllobacterium myrsinacearum</name>
    <dbReference type="NCBI Taxonomy" id="28101"/>
    <lineage>
        <taxon>Bacteria</taxon>
        <taxon>Pseudomonadati</taxon>
        <taxon>Pseudomonadota</taxon>
        <taxon>Alphaproteobacteria</taxon>
        <taxon>Hyphomicrobiales</taxon>
        <taxon>Phyllobacteriaceae</taxon>
        <taxon>Phyllobacterium</taxon>
    </lineage>
</organism>
<dbReference type="SUPFAM" id="SSF144059">
    <property type="entry name" value="ImpE-like"/>
    <property type="match status" value="1"/>
</dbReference>
<protein>
    <submittedName>
        <fullName evidence="1">Type VI secretion system protein ImpE</fullName>
    </submittedName>
</protein>
<dbReference type="RefSeq" id="WP_182550386.1">
    <property type="nucleotide sequence ID" value="NZ_JACGXN010000005.1"/>
</dbReference>
<sequence length="270" mass="29385">MTNATESVSTLIDAGDLQGAINAALSTVKQRPRDDAARRLLIDLLIVSGDFERADKQADILSQTVPDMTVGLALLRGRLRAADARVAWFETGAVPAFPDGPSENDQLAMKNALVIEKSATGTNGEATTPFPENVIQGSVKIDGRTAASFRDLDDRIPHAIEILNTNGTYMWIDFNRINRIEFQPVQSIRDLTWRHALLTLRDDSQSEIVMPATYFSRDVSDAMKLGRETDWAEAGGGLFAGKGQKCLLVDDDVIGLLDVTSIEFIPGPAN</sequence>